<protein>
    <recommendedName>
        <fullName evidence="3">CUB domain-containing protein</fullName>
    </recommendedName>
</protein>
<organism evidence="4 5">
    <name type="scientific">Laodelphax striatellus</name>
    <name type="common">Small brown planthopper</name>
    <name type="synonym">Delphax striatella</name>
    <dbReference type="NCBI Taxonomy" id="195883"/>
    <lineage>
        <taxon>Eukaryota</taxon>
        <taxon>Metazoa</taxon>
        <taxon>Ecdysozoa</taxon>
        <taxon>Arthropoda</taxon>
        <taxon>Hexapoda</taxon>
        <taxon>Insecta</taxon>
        <taxon>Pterygota</taxon>
        <taxon>Neoptera</taxon>
        <taxon>Paraneoptera</taxon>
        <taxon>Hemiptera</taxon>
        <taxon>Auchenorrhyncha</taxon>
        <taxon>Fulgoroidea</taxon>
        <taxon>Delphacidae</taxon>
        <taxon>Criomorphinae</taxon>
        <taxon>Laodelphax</taxon>
    </lineage>
</organism>
<comment type="caution">
    <text evidence="2">Lacks conserved residue(s) required for the propagation of feature annotation.</text>
</comment>
<dbReference type="InterPro" id="IPR000859">
    <property type="entry name" value="CUB_dom"/>
</dbReference>
<comment type="caution">
    <text evidence="4">The sequence shown here is derived from an EMBL/GenBank/DDBJ whole genome shotgun (WGS) entry which is preliminary data.</text>
</comment>
<dbReference type="Proteomes" id="UP000291343">
    <property type="component" value="Unassembled WGS sequence"/>
</dbReference>
<name>A0A482WMN7_LAOST</name>
<dbReference type="InterPro" id="IPR058698">
    <property type="entry name" value="CUB_metazoa"/>
</dbReference>
<proteinExistence type="predicted"/>
<evidence type="ECO:0000313" key="4">
    <source>
        <dbReference type="EMBL" id="RZF34570.1"/>
    </source>
</evidence>
<dbReference type="Pfam" id="PF00431">
    <property type="entry name" value="CUB"/>
    <property type="match status" value="1"/>
</dbReference>
<dbReference type="PROSITE" id="PS01180">
    <property type="entry name" value="CUB"/>
    <property type="match status" value="1"/>
</dbReference>
<dbReference type="AlphaFoldDB" id="A0A482WMN7"/>
<evidence type="ECO:0000256" key="1">
    <source>
        <dbReference type="ARBA" id="ARBA00023157"/>
    </source>
</evidence>
<dbReference type="Pfam" id="PF26080">
    <property type="entry name" value="CUB_animal"/>
    <property type="match status" value="1"/>
</dbReference>
<feature type="domain" description="CUB" evidence="3">
    <location>
        <begin position="92"/>
        <end position="210"/>
    </location>
</feature>
<dbReference type="Gene3D" id="2.60.120.290">
    <property type="entry name" value="Spermadhesin, CUB domain"/>
    <property type="match status" value="1"/>
</dbReference>
<dbReference type="PANTHER" id="PTHR33236:SF4">
    <property type="entry name" value="CUB DOMAIN-CONTAINING PROTEIN"/>
    <property type="match status" value="1"/>
</dbReference>
<keyword evidence="5" id="KW-1185">Reference proteome</keyword>
<dbReference type="PANTHER" id="PTHR33236">
    <property type="entry name" value="INTRAFLAGELLAR TRANSPORT PROTEIN 122 FAMILY PROTEIN-RELATED"/>
    <property type="match status" value="1"/>
</dbReference>
<dbReference type="InParanoid" id="A0A482WMN7"/>
<evidence type="ECO:0000313" key="5">
    <source>
        <dbReference type="Proteomes" id="UP000291343"/>
    </source>
</evidence>
<gene>
    <name evidence="4" type="ORF">LSTR_LSTR006955</name>
</gene>
<dbReference type="EMBL" id="QKKF02031090">
    <property type="protein sequence ID" value="RZF34570.1"/>
    <property type="molecule type" value="Genomic_DNA"/>
</dbReference>
<dbReference type="SUPFAM" id="SSF49854">
    <property type="entry name" value="Spermadhesin, CUB domain"/>
    <property type="match status" value="1"/>
</dbReference>
<evidence type="ECO:0000259" key="3">
    <source>
        <dbReference type="PROSITE" id="PS01180"/>
    </source>
</evidence>
<dbReference type="OrthoDB" id="6344756at2759"/>
<dbReference type="InterPro" id="IPR035914">
    <property type="entry name" value="Sperma_CUB_dom_sf"/>
</dbReference>
<accession>A0A482WMN7</accession>
<keyword evidence="1" id="KW-1015">Disulfide bond</keyword>
<sequence length="398" mass="43702">MLKYFIVLFALNFGHDFKRISSLAWPSPAASLSRIAKVLNFFPVPVSDECLASDGRRTGVCLNAYECRIQSGNPMGQCALGFGVCCVFIASCDAEISNNVTYFVSPEFPGLTKTAQPCSIKVKKIAPEISQIRLDFVHFNLAQPNRRTGVCESDIFSILGGTSIGLKLCGQNSGQHIYYDVESATEPISILMNLTSNNLYRMWEIRISQIVFNQQAPAGCTQYHHGINGVIQTMNYAVNGRHLADQDYLVCMRQEHNMCSIVYEPCDENSFRIGPPVAGLLADDPGGSGDGPFPPILASPAQTYTSRPNGLDQTRQCNDRVLMPCDSEEFLNPAGGPSSCDLLHCGNTFCTAGEYPCRIESSIRPFNIRIQFGPGVQNENPDDNLGMCLKYQQQPCTT</sequence>
<reference evidence="4 5" key="1">
    <citation type="journal article" date="2017" name="Gigascience">
        <title>Genome sequence of the small brown planthopper, Laodelphax striatellus.</title>
        <authorList>
            <person name="Zhu J."/>
            <person name="Jiang F."/>
            <person name="Wang X."/>
            <person name="Yang P."/>
            <person name="Bao Y."/>
            <person name="Zhao W."/>
            <person name="Wang W."/>
            <person name="Lu H."/>
            <person name="Wang Q."/>
            <person name="Cui N."/>
            <person name="Li J."/>
            <person name="Chen X."/>
            <person name="Luo L."/>
            <person name="Yu J."/>
            <person name="Kang L."/>
            <person name="Cui F."/>
        </authorList>
    </citation>
    <scope>NUCLEOTIDE SEQUENCE [LARGE SCALE GENOMIC DNA]</scope>
    <source>
        <strain evidence="4">Lst14</strain>
    </source>
</reference>
<evidence type="ECO:0000256" key="2">
    <source>
        <dbReference type="PROSITE-ProRule" id="PRU00059"/>
    </source>
</evidence>